<comment type="caution">
    <text evidence="1">The sequence shown here is derived from an EMBL/GenBank/DDBJ whole genome shotgun (WGS) entry which is preliminary data.</text>
</comment>
<evidence type="ECO:0008006" key="3">
    <source>
        <dbReference type="Google" id="ProtNLM"/>
    </source>
</evidence>
<keyword evidence="2" id="KW-1185">Reference proteome</keyword>
<dbReference type="PROSITE" id="PS51257">
    <property type="entry name" value="PROKAR_LIPOPROTEIN"/>
    <property type="match status" value="1"/>
</dbReference>
<proteinExistence type="predicted"/>
<evidence type="ECO:0000313" key="2">
    <source>
        <dbReference type="Proteomes" id="UP000526125"/>
    </source>
</evidence>
<name>A0A7Y6ESR2_9BACL</name>
<dbReference type="EMBL" id="JABMCB010000166">
    <property type="protein sequence ID" value="NUU75202.1"/>
    <property type="molecule type" value="Genomic_DNA"/>
</dbReference>
<evidence type="ECO:0000313" key="1">
    <source>
        <dbReference type="EMBL" id="NUU75202.1"/>
    </source>
</evidence>
<dbReference type="AlphaFoldDB" id="A0A7Y6ESR2"/>
<reference evidence="1 2" key="1">
    <citation type="submission" date="2020-05" db="EMBL/GenBank/DDBJ databases">
        <title>Genome Sequencing of Type Strains.</title>
        <authorList>
            <person name="Lemaire J.F."/>
            <person name="Inderbitzin P."/>
            <person name="Gregorio O.A."/>
            <person name="Collins S.B."/>
            <person name="Wespe N."/>
            <person name="Knight-Connoni V."/>
        </authorList>
    </citation>
    <scope>NUCLEOTIDE SEQUENCE [LARGE SCALE GENOMIC DNA]</scope>
    <source>
        <strain evidence="1 2">LMG 21957</strain>
    </source>
</reference>
<dbReference type="Proteomes" id="UP000526125">
    <property type="component" value="Unassembled WGS sequence"/>
</dbReference>
<protein>
    <recommendedName>
        <fullName evidence="3">Lipoprotein</fullName>
    </recommendedName>
</protein>
<sequence>MKKIPLTILLFSLVLVVLGCSSDKQIASSLSDERIVELRTEFPLSQGNPSLAQTVDVPFNQILEMSDSVVIAEVIKQNPNFKSTLTAEPGTPEGDAAEKDKARGIEPYKPTFVSYEVKVDEVIVGEDVEDTTNLFYNADFIGIEPDLKPGMKIVASVKKGTAPEQQGSYSFTRYATYYVVDENYVLSAYQGESEEMKSFTKQTDGKTLNNLVEQVKELWMN</sequence>
<gene>
    <name evidence="1" type="ORF">HP552_08120</name>
</gene>
<accession>A0A7Y6ESR2</accession>
<dbReference type="RefSeq" id="WP_175395042.1">
    <property type="nucleotide sequence ID" value="NZ_JABMCB010000166.1"/>
</dbReference>
<organism evidence="1 2">
    <name type="scientific">Paenibacillus xylanilyticus</name>
    <dbReference type="NCBI Taxonomy" id="248903"/>
    <lineage>
        <taxon>Bacteria</taxon>
        <taxon>Bacillati</taxon>
        <taxon>Bacillota</taxon>
        <taxon>Bacilli</taxon>
        <taxon>Bacillales</taxon>
        <taxon>Paenibacillaceae</taxon>
        <taxon>Paenibacillus</taxon>
    </lineage>
</organism>